<proteinExistence type="predicted"/>
<dbReference type="Proteomes" id="UP001367676">
    <property type="component" value="Unassembled WGS sequence"/>
</dbReference>
<dbReference type="AlphaFoldDB" id="A0AAN9TXQ8"/>
<feature type="region of interest" description="Disordered" evidence="1">
    <location>
        <begin position="1"/>
        <end position="22"/>
    </location>
</feature>
<sequence>MADPPNKYLKNHQTSSSPAFTKVVSRDKHNRVIVILVATVIAQSSAEEKWIWSKETKTGTIQSDTTKISVAKPILNDAQLGSRRKIDDEQSRFLIDDDLRRARYEVQELTDPNTGWSTGQSRPFSIRPFINRPQPPLLPDRPPVPLPDRPPPPYDYNPQTAGNEQPPIRRQPPPQSVGILTGPIPSWEKPTLHKNGDPTNFEHCKCSFSFNCKSPGIQFGSCDQGKTYCCYNDLSGKDGQVPPTGPNAFGSVNVDRYDRGPPVLAGPGGPVDGRRPGSIDHREAKPLLPGPPRGHGYRPYQPTYEENDDELDSPNYTQKPYPIIPQKPVLPPYMGLHNDYRSS</sequence>
<feature type="region of interest" description="Disordered" evidence="1">
    <location>
        <begin position="261"/>
        <end position="343"/>
    </location>
</feature>
<feature type="compositionally biased region" description="Pro residues" evidence="1">
    <location>
        <begin position="322"/>
        <end position="331"/>
    </location>
</feature>
<name>A0AAN9TXQ8_9HEMI</name>
<feature type="compositionally biased region" description="Pro residues" evidence="1">
    <location>
        <begin position="133"/>
        <end position="155"/>
    </location>
</feature>
<dbReference type="EMBL" id="JBBCAQ010000014">
    <property type="protein sequence ID" value="KAK7598170.1"/>
    <property type="molecule type" value="Genomic_DNA"/>
</dbReference>
<feature type="compositionally biased region" description="Polar residues" evidence="1">
    <location>
        <begin position="111"/>
        <end position="123"/>
    </location>
</feature>
<reference evidence="2 3" key="1">
    <citation type="submission" date="2024-03" db="EMBL/GenBank/DDBJ databases">
        <title>Adaptation during the transition from Ophiocordyceps entomopathogen to insect associate is accompanied by gene loss and intensified selection.</title>
        <authorList>
            <person name="Ward C.M."/>
            <person name="Onetto C.A."/>
            <person name="Borneman A.R."/>
        </authorList>
    </citation>
    <scope>NUCLEOTIDE SEQUENCE [LARGE SCALE GENOMIC DNA]</scope>
    <source>
        <strain evidence="2">AWRI1</strain>
        <tissue evidence="2">Single Adult Female</tissue>
    </source>
</reference>
<evidence type="ECO:0000313" key="2">
    <source>
        <dbReference type="EMBL" id="KAK7598170.1"/>
    </source>
</evidence>
<evidence type="ECO:0000313" key="3">
    <source>
        <dbReference type="Proteomes" id="UP001367676"/>
    </source>
</evidence>
<protein>
    <submittedName>
        <fullName evidence="2">Uncharacterized protein</fullName>
    </submittedName>
</protein>
<feature type="region of interest" description="Disordered" evidence="1">
    <location>
        <begin position="111"/>
        <end position="177"/>
    </location>
</feature>
<evidence type="ECO:0000256" key="1">
    <source>
        <dbReference type="SAM" id="MobiDB-lite"/>
    </source>
</evidence>
<organism evidence="2 3">
    <name type="scientific">Parthenolecanium corni</name>
    <dbReference type="NCBI Taxonomy" id="536013"/>
    <lineage>
        <taxon>Eukaryota</taxon>
        <taxon>Metazoa</taxon>
        <taxon>Ecdysozoa</taxon>
        <taxon>Arthropoda</taxon>
        <taxon>Hexapoda</taxon>
        <taxon>Insecta</taxon>
        <taxon>Pterygota</taxon>
        <taxon>Neoptera</taxon>
        <taxon>Paraneoptera</taxon>
        <taxon>Hemiptera</taxon>
        <taxon>Sternorrhyncha</taxon>
        <taxon>Coccoidea</taxon>
        <taxon>Coccidae</taxon>
        <taxon>Parthenolecanium</taxon>
    </lineage>
</organism>
<keyword evidence="3" id="KW-1185">Reference proteome</keyword>
<comment type="caution">
    <text evidence="2">The sequence shown here is derived from an EMBL/GenBank/DDBJ whole genome shotgun (WGS) entry which is preliminary data.</text>
</comment>
<feature type="compositionally biased region" description="Basic and acidic residues" evidence="1">
    <location>
        <begin position="272"/>
        <end position="285"/>
    </location>
</feature>
<accession>A0AAN9TXQ8</accession>
<gene>
    <name evidence="2" type="ORF">V9T40_006405</name>
</gene>